<reference evidence="1 2" key="1">
    <citation type="submission" date="2018-08" db="EMBL/GenBank/DDBJ databases">
        <title>Microbispora. triticiradicis sp. nov., a novel actinomycete isolated from the root of wheat (Triticum aestivum L.)).</title>
        <authorList>
            <person name="Han C."/>
        </authorList>
    </citation>
    <scope>NUCLEOTIDE SEQUENCE [LARGE SCALE GENOMIC DNA]</scope>
    <source>
        <strain evidence="1 2">NEAU-HRDPA2-9</strain>
    </source>
</reference>
<gene>
    <name evidence="1" type="ORF">DI270_020940</name>
</gene>
<comment type="caution">
    <text evidence="1">The sequence shown here is derived from an EMBL/GenBank/DDBJ whole genome shotgun (WGS) entry which is preliminary data.</text>
</comment>
<dbReference type="Proteomes" id="UP000262538">
    <property type="component" value="Unassembled WGS sequence"/>
</dbReference>
<organism evidence="1 2">
    <name type="scientific">Microbispora triticiradicis</name>
    <dbReference type="NCBI Taxonomy" id="2200763"/>
    <lineage>
        <taxon>Bacteria</taxon>
        <taxon>Bacillati</taxon>
        <taxon>Actinomycetota</taxon>
        <taxon>Actinomycetes</taxon>
        <taxon>Streptosporangiales</taxon>
        <taxon>Streptosporangiaceae</taxon>
        <taxon>Microbispora</taxon>
    </lineage>
</organism>
<protein>
    <submittedName>
        <fullName evidence="1">Uncharacterized protein</fullName>
    </submittedName>
</protein>
<proteinExistence type="predicted"/>
<keyword evidence="2" id="KW-1185">Reference proteome</keyword>
<sequence length="87" mass="9196">MMSAPSGENDFLHELQIEVEAEVVEVGWSRPEEAAGLPVADWLFDPADAEREEIALRGLLDAVEVLEDGACPGGPADDGQAGVHLQG</sequence>
<dbReference type="EMBL" id="QFZU02000096">
    <property type="protein sequence ID" value="RGA03070.1"/>
    <property type="molecule type" value="Genomic_DNA"/>
</dbReference>
<name>A0ABX9LGS1_9ACTN</name>
<evidence type="ECO:0000313" key="1">
    <source>
        <dbReference type="EMBL" id="RGA03070.1"/>
    </source>
</evidence>
<accession>A0ABX9LGS1</accession>
<evidence type="ECO:0000313" key="2">
    <source>
        <dbReference type="Proteomes" id="UP000262538"/>
    </source>
</evidence>